<keyword evidence="1" id="KW-1133">Transmembrane helix</keyword>
<feature type="transmembrane region" description="Helical" evidence="1">
    <location>
        <begin position="78"/>
        <end position="95"/>
    </location>
</feature>
<name>A0AAW9MUS7_9FIRM</name>
<comment type="caution">
    <text evidence="2">The sequence shown here is derived from an EMBL/GenBank/DDBJ whole genome shotgun (WGS) entry which is preliminary data.</text>
</comment>
<feature type="transmembrane region" description="Helical" evidence="1">
    <location>
        <begin position="6"/>
        <end position="28"/>
    </location>
</feature>
<sequence>MLIEYGNLVKIGFILMSTANILSLIVAFSRKDYSFRSLVVSIILLISRLLFFINEYETYDNLVISEAQAKNFFRLNKYLLIFDLTVFIVGAIYIVKNRKKSD</sequence>
<keyword evidence="1" id="KW-0472">Membrane</keyword>
<evidence type="ECO:0000313" key="2">
    <source>
        <dbReference type="EMBL" id="MEB3428713.1"/>
    </source>
</evidence>
<reference evidence="2 3" key="1">
    <citation type="submission" date="2024-01" db="EMBL/GenBank/DDBJ databases">
        <title>Complete genome sequence of Citroniella saccharovorans strain M6.X9, isolated from human fecal sample.</title>
        <authorList>
            <person name="Cheng G."/>
            <person name="Westerholm M."/>
            <person name="Schnurer A."/>
        </authorList>
    </citation>
    <scope>NUCLEOTIDE SEQUENCE [LARGE SCALE GENOMIC DNA]</scope>
    <source>
        <strain evidence="2 3">DSM 29873</strain>
    </source>
</reference>
<accession>A0AAW9MUS7</accession>
<gene>
    <name evidence="2" type="ORF">VLK81_01530</name>
</gene>
<dbReference type="Proteomes" id="UP001357733">
    <property type="component" value="Unassembled WGS sequence"/>
</dbReference>
<dbReference type="AlphaFoldDB" id="A0AAW9MUS7"/>
<dbReference type="EMBL" id="JAYKOT010000001">
    <property type="protein sequence ID" value="MEB3428713.1"/>
    <property type="molecule type" value="Genomic_DNA"/>
</dbReference>
<organism evidence="2 3">
    <name type="scientific">Citroniella saccharovorans</name>
    <dbReference type="NCBI Taxonomy" id="2053367"/>
    <lineage>
        <taxon>Bacteria</taxon>
        <taxon>Bacillati</taxon>
        <taxon>Bacillota</taxon>
        <taxon>Tissierellia</taxon>
        <taxon>Tissierellales</taxon>
        <taxon>Peptoniphilaceae</taxon>
        <taxon>Citroniella</taxon>
    </lineage>
</organism>
<keyword evidence="3" id="KW-1185">Reference proteome</keyword>
<evidence type="ECO:0000256" key="1">
    <source>
        <dbReference type="SAM" id="Phobius"/>
    </source>
</evidence>
<evidence type="ECO:0000313" key="3">
    <source>
        <dbReference type="Proteomes" id="UP001357733"/>
    </source>
</evidence>
<protein>
    <submittedName>
        <fullName evidence="2">Uncharacterized protein</fullName>
    </submittedName>
</protein>
<proteinExistence type="predicted"/>
<dbReference type="RefSeq" id="WP_324618745.1">
    <property type="nucleotide sequence ID" value="NZ_JAYKOT010000001.1"/>
</dbReference>
<keyword evidence="1" id="KW-0812">Transmembrane</keyword>
<feature type="transmembrane region" description="Helical" evidence="1">
    <location>
        <begin position="35"/>
        <end position="53"/>
    </location>
</feature>